<dbReference type="InterPro" id="IPR023696">
    <property type="entry name" value="Ureohydrolase_dom_sf"/>
</dbReference>
<evidence type="ECO:0000313" key="7">
    <source>
        <dbReference type="Proteomes" id="UP001162834"/>
    </source>
</evidence>
<accession>A0A9E6Y056</accession>
<dbReference type="Proteomes" id="UP001162834">
    <property type="component" value="Chromosome"/>
</dbReference>
<dbReference type="EC" id="3.5.3.7" evidence="6"/>
<dbReference type="InterPro" id="IPR020855">
    <property type="entry name" value="Ureohydrolase_Mn_BS"/>
</dbReference>
<keyword evidence="3 5" id="KW-0378">Hydrolase</keyword>
<feature type="binding site" evidence="4">
    <location>
        <position position="156"/>
    </location>
    <ligand>
        <name>Mn(2+)</name>
        <dbReference type="ChEBI" id="CHEBI:29035"/>
        <label>1</label>
    </ligand>
</feature>
<dbReference type="EMBL" id="CP087164">
    <property type="protein sequence ID" value="UGS37223.1"/>
    <property type="molecule type" value="Genomic_DNA"/>
</dbReference>
<dbReference type="PANTHER" id="PTHR11358">
    <property type="entry name" value="ARGINASE/AGMATINASE"/>
    <property type="match status" value="1"/>
</dbReference>
<evidence type="ECO:0000256" key="3">
    <source>
        <dbReference type="ARBA" id="ARBA00022801"/>
    </source>
</evidence>
<gene>
    <name evidence="6" type="primary">gbuA</name>
    <name evidence="6" type="ORF">DSM104329_03638</name>
</gene>
<dbReference type="PANTHER" id="PTHR11358:SF26">
    <property type="entry name" value="GUANIDINO ACID HYDROLASE, MITOCHONDRIAL"/>
    <property type="match status" value="1"/>
</dbReference>
<dbReference type="PIRSF" id="PIRSF036979">
    <property type="entry name" value="Arginase"/>
    <property type="match status" value="1"/>
</dbReference>
<dbReference type="GO" id="GO:0033389">
    <property type="term" value="P:putrescine biosynthetic process from arginine, via agmatine"/>
    <property type="evidence" value="ECO:0007669"/>
    <property type="project" value="TreeGrafter"/>
</dbReference>
<dbReference type="GO" id="GO:0008783">
    <property type="term" value="F:agmatinase activity"/>
    <property type="evidence" value="ECO:0007669"/>
    <property type="project" value="TreeGrafter"/>
</dbReference>
<dbReference type="PROSITE" id="PS51409">
    <property type="entry name" value="ARGINASE_2"/>
    <property type="match status" value="1"/>
</dbReference>
<comment type="similarity">
    <text evidence="1">Belongs to the arginase family. Agmatinase subfamily.</text>
</comment>
<reference evidence="6" key="1">
    <citation type="journal article" date="2022" name="Int. J. Syst. Evol. Microbiol.">
        <title>Pseudomonas aegrilactucae sp. nov. and Pseudomonas morbosilactucae sp. nov., pathogens causing bacterial rot of lettuce in Japan.</title>
        <authorList>
            <person name="Sawada H."/>
            <person name="Fujikawa T."/>
            <person name="Satou M."/>
        </authorList>
    </citation>
    <scope>NUCLEOTIDE SEQUENCE</scope>
    <source>
        <strain evidence="6">0166_1</strain>
    </source>
</reference>
<feature type="binding site" evidence="4">
    <location>
        <position position="152"/>
    </location>
    <ligand>
        <name>Mn(2+)</name>
        <dbReference type="ChEBI" id="CHEBI:29035"/>
        <label>1</label>
    </ligand>
</feature>
<dbReference type="AlphaFoldDB" id="A0A9E6Y056"/>
<feature type="binding site" evidence="4">
    <location>
        <position position="154"/>
    </location>
    <ligand>
        <name>Mn(2+)</name>
        <dbReference type="ChEBI" id="CHEBI:29035"/>
        <label>1</label>
    </ligand>
</feature>
<protein>
    <submittedName>
        <fullName evidence="6">Guanidinobutyrase</fullName>
        <ecNumber evidence="6">3.5.3.7</ecNumber>
    </submittedName>
</protein>
<comment type="cofactor">
    <cofactor evidence="4">
        <name>Mn(2+)</name>
        <dbReference type="ChEBI" id="CHEBI:29035"/>
    </cofactor>
    <text evidence="4">Binds 2 manganese ions per subunit.</text>
</comment>
<name>A0A9E6Y056_9ACTN</name>
<dbReference type="Pfam" id="PF00491">
    <property type="entry name" value="Arginase"/>
    <property type="match status" value="1"/>
</dbReference>
<evidence type="ECO:0000256" key="1">
    <source>
        <dbReference type="ARBA" id="ARBA00009227"/>
    </source>
</evidence>
<feature type="binding site" evidence="4">
    <location>
        <position position="237"/>
    </location>
    <ligand>
        <name>Mn(2+)</name>
        <dbReference type="ChEBI" id="CHEBI:29035"/>
        <label>1</label>
    </ligand>
</feature>
<dbReference type="NCBIfam" id="TIGR01230">
    <property type="entry name" value="agmatinase"/>
    <property type="match status" value="1"/>
</dbReference>
<dbReference type="InterPro" id="IPR006035">
    <property type="entry name" value="Ureohydrolase"/>
</dbReference>
<feature type="binding site" evidence="4">
    <location>
        <position position="239"/>
    </location>
    <ligand>
        <name>Mn(2+)</name>
        <dbReference type="ChEBI" id="CHEBI:29035"/>
        <label>1</label>
    </ligand>
</feature>
<dbReference type="KEGG" id="sbae:DSM104329_03638"/>
<dbReference type="RefSeq" id="WP_259311278.1">
    <property type="nucleotide sequence ID" value="NZ_CP087164.1"/>
</dbReference>
<dbReference type="SUPFAM" id="SSF52768">
    <property type="entry name" value="Arginase/deacetylase"/>
    <property type="match status" value="1"/>
</dbReference>
<keyword evidence="4" id="KW-0464">Manganese</keyword>
<sequence>MTAAKSASHMPYVGIASFLKAPVCADLDYLDADVGVIGIPFDEGTMNRPGTRFGPRALREQSSLYEQYLPGEGYYDIELRQTILRGVNIVDCGDVPIQPLALEANHNRMTQSIKTMLSRGALPISVGGDHSITYPVVQAFSDIGEIGIIQIDTHADVFTFYESDLTHGSPMINVARNCPNVTKFVQIGMRGLMLGEKDYSDSIARGNVIITSDEVRSIGVDWVLDQIPEMPYYLTFDIDSMDPSIAPGAGTPEPGGLLYHQARDLLRGVAKKGPIVGFDLVEVNPLYDPTGTTALLATRLVVDFLGAIFHERQARSERRPAAAEA</sequence>
<dbReference type="Gene3D" id="3.40.800.10">
    <property type="entry name" value="Ureohydrolase domain"/>
    <property type="match status" value="1"/>
</dbReference>
<evidence type="ECO:0000256" key="4">
    <source>
        <dbReference type="PIRSR" id="PIRSR036979-1"/>
    </source>
</evidence>
<dbReference type="GO" id="GO:0046872">
    <property type="term" value="F:metal ion binding"/>
    <property type="evidence" value="ECO:0007669"/>
    <property type="project" value="UniProtKB-KW"/>
</dbReference>
<proteinExistence type="inferred from homology"/>
<evidence type="ECO:0000256" key="5">
    <source>
        <dbReference type="RuleBase" id="RU003684"/>
    </source>
</evidence>
<dbReference type="PROSITE" id="PS01053">
    <property type="entry name" value="ARGINASE_1"/>
    <property type="match status" value="1"/>
</dbReference>
<keyword evidence="2 4" id="KW-0479">Metal-binding</keyword>
<dbReference type="InterPro" id="IPR005925">
    <property type="entry name" value="Agmatinase-rel"/>
</dbReference>
<dbReference type="GO" id="GO:0047971">
    <property type="term" value="F:guanidinobutyrase activity"/>
    <property type="evidence" value="ECO:0007669"/>
    <property type="project" value="UniProtKB-EC"/>
</dbReference>
<feature type="binding site" evidence="4">
    <location>
        <position position="130"/>
    </location>
    <ligand>
        <name>Mn(2+)</name>
        <dbReference type="ChEBI" id="CHEBI:29035"/>
        <label>1</label>
    </ligand>
</feature>
<organism evidence="6 7">
    <name type="scientific">Capillimicrobium parvum</name>
    <dbReference type="NCBI Taxonomy" id="2884022"/>
    <lineage>
        <taxon>Bacteria</taxon>
        <taxon>Bacillati</taxon>
        <taxon>Actinomycetota</taxon>
        <taxon>Thermoleophilia</taxon>
        <taxon>Solirubrobacterales</taxon>
        <taxon>Capillimicrobiaceae</taxon>
        <taxon>Capillimicrobium</taxon>
    </lineage>
</organism>
<evidence type="ECO:0000256" key="2">
    <source>
        <dbReference type="ARBA" id="ARBA00022723"/>
    </source>
</evidence>
<keyword evidence="7" id="KW-1185">Reference proteome</keyword>
<evidence type="ECO:0000313" key="6">
    <source>
        <dbReference type="EMBL" id="UGS37223.1"/>
    </source>
</evidence>